<keyword evidence="6 10" id="KW-0235">DNA replication</keyword>
<comment type="caution">
    <text evidence="12">The sequence shown here is derived from an EMBL/GenBank/DDBJ whole genome shotgun (WGS) entry which is preliminary data.</text>
</comment>
<dbReference type="AlphaFoldDB" id="A0A7J6LW49"/>
<keyword evidence="3 10" id="KW-0639">Primosome</keyword>
<dbReference type="PANTHER" id="PTHR10536">
    <property type="entry name" value="DNA PRIMASE SMALL SUBUNIT"/>
    <property type="match status" value="1"/>
</dbReference>
<evidence type="ECO:0000313" key="12">
    <source>
        <dbReference type="EMBL" id="KAF4663528.1"/>
    </source>
</evidence>
<evidence type="ECO:0000256" key="4">
    <source>
        <dbReference type="ARBA" id="ARBA00022679"/>
    </source>
</evidence>
<evidence type="ECO:0000256" key="9">
    <source>
        <dbReference type="ARBA" id="ARBA00023163"/>
    </source>
</evidence>
<evidence type="ECO:0000256" key="6">
    <source>
        <dbReference type="ARBA" id="ARBA00022705"/>
    </source>
</evidence>
<dbReference type="EMBL" id="JAAPAO010000314">
    <property type="protein sequence ID" value="KAF4663528.1"/>
    <property type="molecule type" value="Genomic_DNA"/>
</dbReference>
<evidence type="ECO:0000256" key="3">
    <source>
        <dbReference type="ARBA" id="ARBA00022515"/>
    </source>
</evidence>
<feature type="region of interest" description="Disordered" evidence="11">
    <location>
        <begin position="623"/>
        <end position="657"/>
    </location>
</feature>
<dbReference type="InterPro" id="IPR002755">
    <property type="entry name" value="DNA_primase_S"/>
</dbReference>
<dbReference type="GO" id="GO:0003899">
    <property type="term" value="F:DNA-directed RNA polymerase activity"/>
    <property type="evidence" value="ECO:0007669"/>
    <property type="project" value="InterPro"/>
</dbReference>
<keyword evidence="2 10" id="KW-0240">DNA-directed RNA polymerase</keyword>
<keyword evidence="9" id="KW-0804">Transcription</keyword>
<dbReference type="Pfam" id="PF01896">
    <property type="entry name" value="DNA_primase_S"/>
    <property type="match status" value="1"/>
</dbReference>
<dbReference type="GO" id="GO:0046872">
    <property type="term" value="F:metal ion binding"/>
    <property type="evidence" value="ECO:0007669"/>
    <property type="project" value="UniProtKB-KW"/>
</dbReference>
<gene>
    <name evidence="12" type="ORF">FOL47_005703</name>
</gene>
<dbReference type="Proteomes" id="UP000591131">
    <property type="component" value="Unassembled WGS sequence"/>
</dbReference>
<dbReference type="EC" id="2.7.7.-" evidence="10"/>
<dbReference type="InterPro" id="IPR014052">
    <property type="entry name" value="DNA_primase_ssu_euk/arc"/>
</dbReference>
<keyword evidence="5" id="KW-0548">Nucleotidyltransferase</keyword>
<keyword evidence="7" id="KW-0479">Metal-binding</keyword>
<evidence type="ECO:0000256" key="8">
    <source>
        <dbReference type="ARBA" id="ARBA00022833"/>
    </source>
</evidence>
<keyword evidence="8" id="KW-0862">Zinc</keyword>
<comment type="similarity">
    <text evidence="1 10">Belongs to the eukaryotic-type primase small subunit family.</text>
</comment>
<evidence type="ECO:0000256" key="10">
    <source>
        <dbReference type="RuleBase" id="RU003514"/>
    </source>
</evidence>
<name>A0A7J6LW49_PERCH</name>
<protein>
    <recommendedName>
        <fullName evidence="10">DNA primase</fullName>
        <ecNumber evidence="10">2.7.7.-</ecNumber>
    </recommendedName>
</protein>
<dbReference type="FunFam" id="3.90.920.10:FF:000003">
    <property type="entry name" value="DNA primase"/>
    <property type="match status" value="1"/>
</dbReference>
<evidence type="ECO:0000313" key="13">
    <source>
        <dbReference type="Proteomes" id="UP000591131"/>
    </source>
</evidence>
<feature type="region of interest" description="Disordered" evidence="11">
    <location>
        <begin position="872"/>
        <end position="899"/>
    </location>
</feature>
<accession>A0A7J6LW49</accession>
<feature type="compositionally biased region" description="Low complexity" evidence="11">
    <location>
        <begin position="883"/>
        <end position="892"/>
    </location>
</feature>
<dbReference type="SUPFAM" id="SSF56747">
    <property type="entry name" value="Prim-pol domain"/>
    <property type="match status" value="1"/>
</dbReference>
<feature type="compositionally biased region" description="Polar residues" evidence="11">
    <location>
        <begin position="531"/>
        <end position="541"/>
    </location>
</feature>
<evidence type="ECO:0000256" key="11">
    <source>
        <dbReference type="SAM" id="MobiDB-lite"/>
    </source>
</evidence>
<proteinExistence type="inferred from homology"/>
<dbReference type="GO" id="GO:0005658">
    <property type="term" value="C:alpha DNA polymerase:primase complex"/>
    <property type="evidence" value="ECO:0007669"/>
    <property type="project" value="UniProtKB-ARBA"/>
</dbReference>
<reference evidence="12 13" key="1">
    <citation type="submission" date="2020-04" db="EMBL/GenBank/DDBJ databases">
        <title>Perkinsus chesapeaki whole genome sequence.</title>
        <authorList>
            <person name="Bogema D.R."/>
        </authorList>
    </citation>
    <scope>NUCLEOTIDE SEQUENCE [LARGE SCALE GENOMIC DNA]</scope>
    <source>
        <strain evidence="12">ATCC PRA-425</strain>
    </source>
</reference>
<sequence>MASKQEVTPETLRIYYERLFPCRDFCRWLCYREDGPGGKAVTRSPENEVLDEVLQAGDGGGFLFRREFSFTLPGDIYCRYLSFHGQHDFRKALLDRVPDKIDIGAVFNIPPTNYQQFGLTGGSGGGFHPQQRELVFDIDMDDYDEVRRCCSGSNVCKLCWTFIACAVKILDKALREDFGFKHIMFVFSGRRGVHCWVCDESARKLSNDQRSAVAEYLQLLNGGRCKYIRSSTQQRHPHVRRAVEVCHKYLEMPGCGLLEGQQLLGAPPKEEDKELLQKIVNAAIPASDPVGRAEAKSFLSSKRTSLEVVWAWVDEAGRDSPPDTSPISRQLGVSGWMLSRFVVDVWQWLSGRASSVAMDEISLELAYPRLDINVSKQMNHLLKAPFCIHPKTGRVCVPLIDVNKPESFDPLSVPTVADLYEELAAQKENAEKHTSLSRYLSFFKKFVEGVEADVLGEKRDLGLVVVRSLRGRSMTGAISKDKPYSPSRYLSTVRWVNDSVVAELMNESQAASSWTSPGSPARPDASPAGTPHNTPPATASSLMLLASGPPVSTLNPSDRSLAALQLGRRAALESRKYVVNCLMHSPPQKATSHQVEDILPWAIQRLETFDEYCDDLASREARESDVEQLRYMRRKRQRSGSTNNSSSTLEIDPQSASGQVSHLYSQLAEATEQGRVVASVPEKTRKMIRKRVSIDSVELVSFELMCLCMLQLPNGSSPATSDDSDSDGEEGGVAPKEIEDRVWFLLERKCGQLGDRQGQLWERVHLASLAACAVALFVKCYAPMTSDRQQSESEDFKARAVVSATIAKPPPERILLYGGRAVVGDDRMVEVTRAVPGSGGVVVREAVRRRTFEEPYEHLLLLEDLERALHGNCGGGDPHDQLSAAASRAAASSPPPNLVGWTVVDENEDDEDDSRKQKPCPAYLSVETEGRYCDFNLVHGASALVSEETIKEVMEDLPASQAATLSEFLEDSEIHIEGPEESLGGGDDEDTEMRVGGPRIPKGFLSDEYGLLSLVNDTDSDESVKEGGVKQQSPTKASCPGDAPRFCGVCGGGCDKSSTFTCKNCAVSIHDECRNVLGWSRDNTARGLCLACSHSSVPRMPTCMLCPCKDARRSVLMPEGESGHGAWCHLLCCMSFSGVSIIRDSLGYLRVVLGHGDSSGRNEGHHRALQPNSALPPIYHTMFIQQRRQQRTRRYVCGSCGLPVVWGQAQVRCCAKVCRRRFHAICAPNRVDRFLKGAAAPQGRRKKGAQPLLYTVVSCAEHAIEEVKA</sequence>
<dbReference type="OrthoDB" id="19606at2759"/>
<keyword evidence="4 10" id="KW-0808">Transferase</keyword>
<keyword evidence="13" id="KW-1185">Reference proteome</keyword>
<dbReference type="GO" id="GO:0006269">
    <property type="term" value="P:DNA replication, synthesis of primer"/>
    <property type="evidence" value="ECO:0007669"/>
    <property type="project" value="UniProtKB-KW"/>
</dbReference>
<evidence type="ECO:0000256" key="5">
    <source>
        <dbReference type="ARBA" id="ARBA00022695"/>
    </source>
</evidence>
<feature type="compositionally biased region" description="Polar residues" evidence="11">
    <location>
        <begin position="639"/>
        <end position="657"/>
    </location>
</feature>
<evidence type="ECO:0000256" key="7">
    <source>
        <dbReference type="ARBA" id="ARBA00022723"/>
    </source>
</evidence>
<feature type="region of interest" description="Disordered" evidence="11">
    <location>
        <begin position="510"/>
        <end position="542"/>
    </location>
</feature>
<feature type="region of interest" description="Disordered" evidence="11">
    <location>
        <begin position="1019"/>
        <end position="1040"/>
    </location>
</feature>
<dbReference type="Gene3D" id="3.90.920.10">
    <property type="entry name" value="DNA primase, PRIM domain"/>
    <property type="match status" value="1"/>
</dbReference>
<dbReference type="CDD" id="cd04860">
    <property type="entry name" value="AE_Prim_S"/>
    <property type="match status" value="1"/>
</dbReference>
<organism evidence="12 13">
    <name type="scientific">Perkinsus chesapeaki</name>
    <name type="common">Clam parasite</name>
    <name type="synonym">Perkinsus andrewsi</name>
    <dbReference type="NCBI Taxonomy" id="330153"/>
    <lineage>
        <taxon>Eukaryota</taxon>
        <taxon>Sar</taxon>
        <taxon>Alveolata</taxon>
        <taxon>Perkinsozoa</taxon>
        <taxon>Perkinsea</taxon>
        <taxon>Perkinsida</taxon>
        <taxon>Perkinsidae</taxon>
        <taxon>Perkinsus</taxon>
    </lineage>
</organism>
<evidence type="ECO:0000256" key="1">
    <source>
        <dbReference type="ARBA" id="ARBA00009762"/>
    </source>
</evidence>
<evidence type="ECO:0000256" key="2">
    <source>
        <dbReference type="ARBA" id="ARBA00022478"/>
    </source>
</evidence>